<dbReference type="InterPro" id="IPR032830">
    <property type="entry name" value="XPB/Ssl2_N"/>
</dbReference>
<keyword evidence="4" id="KW-1185">Reference proteome</keyword>
<proteinExistence type="predicted"/>
<protein>
    <recommendedName>
        <fullName evidence="2">Helicase XPB/Ssl2 N-terminal domain-containing protein</fullName>
    </recommendedName>
</protein>
<sequence length="817" mass="85465">MKQWLARLSSERLTALLEERALPQAAGYTRLATYAELAGFLLTDQSVMLGLSRVTAGDVGLLAAVALRALEEHGPVPGVRQAVPAWSTVAPRSVEPSERLLSEPELLDRLAGAGLPRGRVAEALNGLRERALLLPAPSGRLAVPGLLHAHAAELAGYGAPVDELLTSAFNAPEVKRVAAGLGLGEVRTRADAQRGIVAVLSDQQHVRGMVADAPQDALDLLEHLVPGPPLLRTHCFEVIGGRYYGPGAKYTFREGGSGDMGTDWLAARGMVVPVDHDLVELPYEVARALRGDDPVLPVALDPEPPGRTATLPHDADEHGAAAAAAAAWRAELVLRELAAHPVAVRKAGGIAVRDTRRLAKAAGAGEEHTRLWLDLAVNAGLAALHADAPESPSRTRRGTREPAKPTSVRLLPTERYDAWAAAPPAGKLLALVATWAVVPEVFTYWPDDAGETPVALISPQDGFAVPLRRGMLRALATLPEGRGLVPGPEARAELLEHAAWFQPLLGTSLLGGTSDESGEESEFVGRLAATVAEAELLGLVSYGALTAAGRAVSALLEAGAADHFPAVPGAAADPEASGLDGLGVDVARRPALARSVAGLRDALRMSLPAPSTTARFQSDLTATVTGAPAPELAELLSAVGDIESEGHAVVWRISPASLRRAYDAGHSADEVGERLAAASANGLPLPQPLTYTINDTARTHGQLRVVRSACCIRCDDPTLIAEVTGTRGLAKLGLRRIAPTVLISTAPPEETLAALRAVGYAPTLEAETGTTVLERVPAQRAPHRLPTVDQAHPRYGAPTRGVPSSARELAEQLTGGR</sequence>
<feature type="region of interest" description="Disordered" evidence="1">
    <location>
        <begin position="386"/>
        <end position="406"/>
    </location>
</feature>
<accession>A0ABP9HFY3</accession>
<evidence type="ECO:0000313" key="3">
    <source>
        <dbReference type="EMBL" id="GAA4969999.1"/>
    </source>
</evidence>
<feature type="domain" description="Helicase XPB/Ssl2 N-terminal" evidence="2">
    <location>
        <begin position="617"/>
        <end position="738"/>
    </location>
</feature>
<comment type="caution">
    <text evidence="3">The sequence shown here is derived from an EMBL/GenBank/DDBJ whole genome shotgun (WGS) entry which is preliminary data.</text>
</comment>
<organism evidence="3 4">
    <name type="scientific">Yinghuangia aomiensis</name>
    <dbReference type="NCBI Taxonomy" id="676205"/>
    <lineage>
        <taxon>Bacteria</taxon>
        <taxon>Bacillati</taxon>
        <taxon>Actinomycetota</taxon>
        <taxon>Actinomycetes</taxon>
        <taxon>Kitasatosporales</taxon>
        <taxon>Streptomycetaceae</taxon>
        <taxon>Yinghuangia</taxon>
    </lineage>
</organism>
<reference evidence="4" key="1">
    <citation type="journal article" date="2019" name="Int. J. Syst. Evol. Microbiol.">
        <title>The Global Catalogue of Microorganisms (GCM) 10K type strain sequencing project: providing services to taxonomists for standard genome sequencing and annotation.</title>
        <authorList>
            <consortium name="The Broad Institute Genomics Platform"/>
            <consortium name="The Broad Institute Genome Sequencing Center for Infectious Disease"/>
            <person name="Wu L."/>
            <person name="Ma J."/>
        </authorList>
    </citation>
    <scope>NUCLEOTIDE SEQUENCE [LARGE SCALE GENOMIC DNA]</scope>
    <source>
        <strain evidence="4">JCM 17986</strain>
    </source>
</reference>
<feature type="region of interest" description="Disordered" evidence="1">
    <location>
        <begin position="784"/>
        <end position="817"/>
    </location>
</feature>
<evidence type="ECO:0000259" key="2">
    <source>
        <dbReference type="Pfam" id="PF13625"/>
    </source>
</evidence>
<evidence type="ECO:0000313" key="4">
    <source>
        <dbReference type="Proteomes" id="UP001500466"/>
    </source>
</evidence>
<dbReference type="Proteomes" id="UP001500466">
    <property type="component" value="Unassembled WGS sequence"/>
</dbReference>
<dbReference type="EMBL" id="BAABHS010000013">
    <property type="protein sequence ID" value="GAA4969999.1"/>
    <property type="molecule type" value="Genomic_DNA"/>
</dbReference>
<dbReference type="Pfam" id="PF13625">
    <property type="entry name" value="Helicase_C_3"/>
    <property type="match status" value="1"/>
</dbReference>
<name>A0ABP9HFY3_9ACTN</name>
<gene>
    <name evidence="3" type="ORF">GCM10023205_39260</name>
</gene>
<evidence type="ECO:0000256" key="1">
    <source>
        <dbReference type="SAM" id="MobiDB-lite"/>
    </source>
</evidence>